<dbReference type="AlphaFoldDB" id="A0A081NFG1"/>
<organism evidence="1 2">
    <name type="scientific">Endozoicomonas numazuensis</name>
    <dbReference type="NCBI Taxonomy" id="1137799"/>
    <lineage>
        <taxon>Bacteria</taxon>
        <taxon>Pseudomonadati</taxon>
        <taxon>Pseudomonadota</taxon>
        <taxon>Gammaproteobacteria</taxon>
        <taxon>Oceanospirillales</taxon>
        <taxon>Endozoicomonadaceae</taxon>
        <taxon>Endozoicomonas</taxon>
    </lineage>
</organism>
<gene>
    <name evidence="1" type="ORF">GZ78_15180</name>
</gene>
<proteinExistence type="predicted"/>
<evidence type="ECO:0000313" key="2">
    <source>
        <dbReference type="Proteomes" id="UP000028073"/>
    </source>
</evidence>
<evidence type="ECO:0000313" key="1">
    <source>
        <dbReference type="EMBL" id="KEQ17184.1"/>
    </source>
</evidence>
<accession>A0A081NFG1</accession>
<sequence length="61" mass="7258">MIQQIIRWINTKKFHPTSLMSPPPKRQEPLFRILFKVSQPYRLVKTPFCLLSAQLFLTDIT</sequence>
<dbReference type="EMBL" id="JOKH01000003">
    <property type="protein sequence ID" value="KEQ17184.1"/>
    <property type="molecule type" value="Genomic_DNA"/>
</dbReference>
<comment type="caution">
    <text evidence="1">The sequence shown here is derived from an EMBL/GenBank/DDBJ whole genome shotgun (WGS) entry which is preliminary data.</text>
</comment>
<reference evidence="1 2" key="1">
    <citation type="submission" date="2014-06" db="EMBL/GenBank/DDBJ databases">
        <title>Whole Genome Sequences of Three Symbiotic Endozoicomonas Bacteria.</title>
        <authorList>
            <person name="Neave M.J."/>
            <person name="Apprill A."/>
            <person name="Voolstra C.R."/>
        </authorList>
    </citation>
    <scope>NUCLEOTIDE SEQUENCE [LARGE SCALE GENOMIC DNA]</scope>
    <source>
        <strain evidence="1 2">DSM 25634</strain>
    </source>
</reference>
<dbReference type="STRING" id="1137799.GZ78_15180"/>
<name>A0A081NFG1_9GAMM</name>
<protein>
    <submittedName>
        <fullName evidence="1">Uncharacterized protein</fullName>
    </submittedName>
</protein>
<dbReference type="Proteomes" id="UP000028073">
    <property type="component" value="Unassembled WGS sequence"/>
</dbReference>
<keyword evidence="2" id="KW-1185">Reference proteome</keyword>